<dbReference type="Pfam" id="PF13673">
    <property type="entry name" value="Acetyltransf_10"/>
    <property type="match status" value="1"/>
</dbReference>
<dbReference type="Gene3D" id="3.40.630.30">
    <property type="match status" value="1"/>
</dbReference>
<organism evidence="2 3">
    <name type="scientific">Peptacetobacter hominis</name>
    <dbReference type="NCBI Taxonomy" id="2743610"/>
    <lineage>
        <taxon>Bacteria</taxon>
        <taxon>Bacillati</taxon>
        <taxon>Bacillota</taxon>
        <taxon>Clostridia</taxon>
        <taxon>Peptostreptococcales</taxon>
        <taxon>Peptostreptococcaceae</taxon>
        <taxon>Peptacetobacter</taxon>
    </lineage>
</organism>
<dbReference type="PANTHER" id="PTHR43451">
    <property type="entry name" value="ACETYLTRANSFERASE (GNAT) FAMILY PROTEIN"/>
    <property type="match status" value="1"/>
</dbReference>
<dbReference type="AlphaFoldDB" id="A0A544QXH7"/>
<dbReference type="CDD" id="cd04301">
    <property type="entry name" value="NAT_SF"/>
    <property type="match status" value="1"/>
</dbReference>
<dbReference type="SUPFAM" id="SSF55729">
    <property type="entry name" value="Acyl-CoA N-acyltransferases (Nat)"/>
    <property type="match status" value="1"/>
</dbReference>
<dbReference type="EMBL" id="SGJB01000003">
    <property type="protein sequence ID" value="TQQ85355.1"/>
    <property type="molecule type" value="Genomic_DNA"/>
</dbReference>
<name>A0A544QXH7_9FIRM</name>
<dbReference type="PANTHER" id="PTHR43451:SF1">
    <property type="entry name" value="ACETYLTRANSFERASE"/>
    <property type="match status" value="1"/>
</dbReference>
<keyword evidence="3" id="KW-1185">Reference proteome</keyword>
<comment type="caution">
    <text evidence="2">The sequence shown here is derived from an EMBL/GenBank/DDBJ whole genome shotgun (WGS) entry which is preliminary data.</text>
</comment>
<evidence type="ECO:0000259" key="1">
    <source>
        <dbReference type="PROSITE" id="PS51186"/>
    </source>
</evidence>
<reference evidence="2 3" key="1">
    <citation type="submission" date="2019-02" db="EMBL/GenBank/DDBJ databases">
        <title>Peptostreptococcaceae bacterium ZHW00191 nov., a new bacterium isolated from the human gut.</title>
        <authorList>
            <person name="Zhou H.-W."/>
            <person name="Chen X.-J."/>
        </authorList>
    </citation>
    <scope>NUCLEOTIDE SEQUENCE [LARGE SCALE GENOMIC DNA]</scope>
    <source>
        <strain evidence="2 3">ZHW00191</strain>
    </source>
</reference>
<evidence type="ECO:0000313" key="3">
    <source>
        <dbReference type="Proteomes" id="UP000317863"/>
    </source>
</evidence>
<dbReference type="OrthoDB" id="424368at2"/>
<feature type="domain" description="N-acetyltransferase" evidence="1">
    <location>
        <begin position="1"/>
        <end position="149"/>
    </location>
</feature>
<dbReference type="PROSITE" id="PS51186">
    <property type="entry name" value="GNAT"/>
    <property type="match status" value="1"/>
</dbReference>
<keyword evidence="2" id="KW-0808">Transferase</keyword>
<protein>
    <submittedName>
        <fullName evidence="2">GNAT family N-acetyltransferase</fullName>
    </submittedName>
</protein>
<dbReference type="InterPro" id="IPR016181">
    <property type="entry name" value="Acyl_CoA_acyltransferase"/>
</dbReference>
<dbReference type="GO" id="GO:0016747">
    <property type="term" value="F:acyltransferase activity, transferring groups other than amino-acyl groups"/>
    <property type="evidence" value="ECO:0007669"/>
    <property type="project" value="InterPro"/>
</dbReference>
<dbReference type="Proteomes" id="UP000317863">
    <property type="component" value="Unassembled WGS sequence"/>
</dbReference>
<proteinExistence type="predicted"/>
<sequence>MHIRRYKSDDVYNMAKLFYDTVHSINLNDYNEEQVNAWANGNVDLKLWDERYLNSYTVISEDKDIMVGFGNIDKSGYLDMLYVHKDYQKMGIATMICNELEKQADNCVSVHASITAKPFFEKRGYIVIKEQRVNIRGVYLTNYVMEKRV</sequence>
<dbReference type="InterPro" id="IPR052564">
    <property type="entry name" value="N-acetyltrans/Recomb-assoc"/>
</dbReference>
<dbReference type="InterPro" id="IPR000182">
    <property type="entry name" value="GNAT_dom"/>
</dbReference>
<accession>A0A544QXH7</accession>
<gene>
    <name evidence="2" type="ORF">EXD82_02460</name>
</gene>
<evidence type="ECO:0000313" key="2">
    <source>
        <dbReference type="EMBL" id="TQQ85355.1"/>
    </source>
</evidence>